<protein>
    <submittedName>
        <fullName evidence="4">Transcriptional regulator</fullName>
    </submittedName>
</protein>
<dbReference type="Pfam" id="PF00486">
    <property type="entry name" value="Trans_reg_C"/>
    <property type="match status" value="1"/>
</dbReference>
<dbReference type="SMART" id="SM00862">
    <property type="entry name" value="Trans_reg_C"/>
    <property type="match status" value="1"/>
</dbReference>
<evidence type="ECO:0000313" key="5">
    <source>
        <dbReference type="Proteomes" id="UP000235994"/>
    </source>
</evidence>
<dbReference type="AlphaFoldDB" id="A0A2N8KD42"/>
<dbReference type="GO" id="GO:0006355">
    <property type="term" value="P:regulation of DNA-templated transcription"/>
    <property type="evidence" value="ECO:0007669"/>
    <property type="project" value="InterPro"/>
</dbReference>
<evidence type="ECO:0000256" key="1">
    <source>
        <dbReference type="ARBA" id="ARBA00023125"/>
    </source>
</evidence>
<name>A0A2N8KD42_9BURK</name>
<dbReference type="CDD" id="cd00383">
    <property type="entry name" value="trans_reg_C"/>
    <property type="match status" value="1"/>
</dbReference>
<dbReference type="GO" id="GO:0000160">
    <property type="term" value="P:phosphorelay signal transduction system"/>
    <property type="evidence" value="ECO:0007669"/>
    <property type="project" value="InterPro"/>
</dbReference>
<dbReference type="GO" id="GO:0003677">
    <property type="term" value="F:DNA binding"/>
    <property type="evidence" value="ECO:0007669"/>
    <property type="project" value="UniProtKB-UniRule"/>
</dbReference>
<evidence type="ECO:0000256" key="2">
    <source>
        <dbReference type="PROSITE-ProRule" id="PRU01091"/>
    </source>
</evidence>
<comment type="caution">
    <text evidence="4">The sequence shown here is derived from an EMBL/GenBank/DDBJ whole genome shotgun (WGS) entry which is preliminary data.</text>
</comment>
<accession>A0A2N8KD42</accession>
<dbReference type="InterPro" id="IPR001867">
    <property type="entry name" value="OmpR/PhoB-type_DNA-bd"/>
</dbReference>
<keyword evidence="5" id="KW-1185">Reference proteome</keyword>
<sequence>MQQRGSVFVLASDGAARDLVAMLRTFHWTVCAFDSLAALLDGLQAQMVDVLVLQGSWPDVAERVVSLGRAVPAAALVWRVRGGVTVERRIAALDAGVDVCVEAGMPGPEWDALLRSLCRRGRRGGSPWRVDLQAGALAGPAGQRVPLTAAECAFLVRLLNAPGHRLPREALLPEEVRGSQVGMRRVDVLVSRLRAKARRLNVEFPVLAVRGWGYMLLPDGS</sequence>
<gene>
    <name evidence="4" type="ORF">C1I89_26250</name>
</gene>
<dbReference type="RefSeq" id="WP_102775313.1">
    <property type="nucleotide sequence ID" value="NZ_POQS01000007.1"/>
</dbReference>
<dbReference type="InterPro" id="IPR016032">
    <property type="entry name" value="Sig_transdc_resp-reg_C-effctor"/>
</dbReference>
<feature type="DNA-binding region" description="OmpR/PhoB-type" evidence="2">
    <location>
        <begin position="119"/>
        <end position="218"/>
    </location>
</feature>
<feature type="domain" description="OmpR/PhoB-type" evidence="3">
    <location>
        <begin position="119"/>
        <end position="218"/>
    </location>
</feature>
<dbReference type="Proteomes" id="UP000235994">
    <property type="component" value="Unassembled WGS sequence"/>
</dbReference>
<dbReference type="SUPFAM" id="SSF46894">
    <property type="entry name" value="C-terminal effector domain of the bipartite response regulators"/>
    <property type="match status" value="1"/>
</dbReference>
<dbReference type="EMBL" id="POQS01000007">
    <property type="protein sequence ID" value="PND31349.1"/>
    <property type="molecule type" value="Genomic_DNA"/>
</dbReference>
<dbReference type="PROSITE" id="PS51755">
    <property type="entry name" value="OMPR_PHOB"/>
    <property type="match status" value="1"/>
</dbReference>
<keyword evidence="1 2" id="KW-0238">DNA-binding</keyword>
<organism evidence="4 5">
    <name type="scientific">Achromobacter pulmonis</name>
    <dbReference type="NCBI Taxonomy" id="1389932"/>
    <lineage>
        <taxon>Bacteria</taxon>
        <taxon>Pseudomonadati</taxon>
        <taxon>Pseudomonadota</taxon>
        <taxon>Betaproteobacteria</taxon>
        <taxon>Burkholderiales</taxon>
        <taxon>Alcaligenaceae</taxon>
        <taxon>Achromobacter</taxon>
    </lineage>
</organism>
<evidence type="ECO:0000259" key="3">
    <source>
        <dbReference type="PROSITE" id="PS51755"/>
    </source>
</evidence>
<evidence type="ECO:0000313" key="4">
    <source>
        <dbReference type="EMBL" id="PND31349.1"/>
    </source>
</evidence>
<dbReference type="InterPro" id="IPR036388">
    <property type="entry name" value="WH-like_DNA-bd_sf"/>
</dbReference>
<dbReference type="Gene3D" id="1.10.10.10">
    <property type="entry name" value="Winged helix-like DNA-binding domain superfamily/Winged helix DNA-binding domain"/>
    <property type="match status" value="1"/>
</dbReference>
<proteinExistence type="predicted"/>
<reference evidence="4 5" key="1">
    <citation type="submission" date="2018-01" db="EMBL/GenBank/DDBJ databases">
        <title>The draft genome of an aniline degradation strain ANB-1.</title>
        <authorList>
            <person name="Zhang L."/>
            <person name="Jiang J."/>
        </authorList>
    </citation>
    <scope>NUCLEOTIDE SEQUENCE [LARGE SCALE GENOMIC DNA]</scope>
    <source>
        <strain evidence="4 5">ANB-1</strain>
    </source>
</reference>